<accession>A0A4P9XR95</accession>
<dbReference type="PANTHER" id="PTHR31634:SF2">
    <property type="entry name" value="BLOC-1-RELATED COMPLEX SUBUNIT 5"/>
    <property type="match status" value="1"/>
</dbReference>
<evidence type="ECO:0000256" key="5">
    <source>
        <dbReference type="ARBA" id="ARBA00023228"/>
    </source>
</evidence>
<dbReference type="GO" id="GO:0072384">
    <property type="term" value="P:organelle transport along microtubule"/>
    <property type="evidence" value="ECO:0007669"/>
    <property type="project" value="TreeGrafter"/>
</dbReference>
<evidence type="ECO:0000313" key="9">
    <source>
        <dbReference type="Proteomes" id="UP000271241"/>
    </source>
</evidence>
<feature type="region of interest" description="Disordered" evidence="7">
    <location>
        <begin position="1"/>
        <end position="84"/>
    </location>
</feature>
<feature type="region of interest" description="Disordered" evidence="7">
    <location>
        <begin position="719"/>
        <end position="747"/>
    </location>
</feature>
<feature type="compositionally biased region" description="Basic residues" evidence="7">
    <location>
        <begin position="620"/>
        <end position="636"/>
    </location>
</feature>
<feature type="compositionally biased region" description="Polar residues" evidence="7">
    <location>
        <begin position="499"/>
        <end position="518"/>
    </location>
</feature>
<evidence type="ECO:0000256" key="4">
    <source>
        <dbReference type="ARBA" id="ARBA00023136"/>
    </source>
</evidence>
<sequence length="747" mass="81456">MGRSASHDSHRRTASSSSHRLMRLNPFSSSRSSIESTRTVSELGEAMSMRSNSSNSRLPPVPRGQVARRMQRRGDLPLSTSMPAPRDALDRVAEAADEELVNDEGFGIGDDEDLARYIAPVLQERSRSEGTGIVSVSTARTRREPEEELVRLARIPKFEPLIPHNSTSYFNFGSWLPTASNQSRYVEMDGRSYYDLAIDQQALAGMFLAYQSHQRSLSEAVCTKQREVNASIRSLDESVTRTSQVASSQRQETHKTFLNVSNEVVQLQSQALKTRELIYDIMQTLIKLNEMLPKDDEPTLGSATTRKRYPELSRVYRKVVAGNSANVSVAKEGFLVQKNRPERNSVMLTVDPVLSDMHRGPELSYRAMSPVRSALPSTFSVDALRNTGTFLSFSNGSTSTATSQLQLLQHRGMATSSTLSVATSTLSARQRQQHLQRSPNTPTAPQHNDAGIEGNDVAQSTEPADIDSVLMLGSRPTLPDQTTPRNGTPNASMAVLRPESQTYPQVRLRPQSSLSQQPREVRHSRSTLGDPQRPRGRTVPYDIATGRNSVKRQRARTSVHEGERGSPFSTRTFGSLIRRLQLGLSLSSSNVSGSSHTNTAAAANGVTKNSENQGLGVRGLHGRRRSDRRKGKHRTPSAKSSNADLTSDLYPFAHTTTSVVRCADADSRGDAHAADTTNGTSNAPLAAAVERATPLAGLDDHPKNAGAISPRRVRTRLAASSFGNGKGADWTERTGGETSDGNDSACS</sequence>
<feature type="compositionally biased region" description="Polar residues" evidence="7">
    <location>
        <begin position="479"/>
        <end position="491"/>
    </location>
</feature>
<dbReference type="CDD" id="cd22789">
    <property type="entry name" value="BORCS5-like"/>
    <property type="match status" value="1"/>
</dbReference>
<feature type="compositionally biased region" description="Polar residues" evidence="7">
    <location>
        <begin position="596"/>
        <end position="613"/>
    </location>
</feature>
<feature type="region of interest" description="Disordered" evidence="7">
    <location>
        <begin position="587"/>
        <end position="646"/>
    </location>
</feature>
<evidence type="ECO:0000256" key="7">
    <source>
        <dbReference type="SAM" id="MobiDB-lite"/>
    </source>
</evidence>
<keyword evidence="4" id="KW-0472">Membrane</keyword>
<feature type="region of interest" description="Disordered" evidence="7">
    <location>
        <begin position="425"/>
        <end position="457"/>
    </location>
</feature>
<keyword evidence="5" id="KW-0458">Lysosome</keyword>
<reference evidence="9" key="1">
    <citation type="journal article" date="2018" name="Nat. Microbiol.">
        <title>Leveraging single-cell genomics to expand the fungal tree of life.</title>
        <authorList>
            <person name="Ahrendt S.R."/>
            <person name="Quandt C.A."/>
            <person name="Ciobanu D."/>
            <person name="Clum A."/>
            <person name="Salamov A."/>
            <person name="Andreopoulos B."/>
            <person name="Cheng J.F."/>
            <person name="Woyke T."/>
            <person name="Pelin A."/>
            <person name="Henrissat B."/>
            <person name="Reynolds N.K."/>
            <person name="Benny G.L."/>
            <person name="Smith M.E."/>
            <person name="James T.Y."/>
            <person name="Grigoriev I.V."/>
        </authorList>
    </citation>
    <scope>NUCLEOTIDE SEQUENCE [LARGE SCALE GENOMIC DNA]</scope>
    <source>
        <strain evidence="9">RSA 1356</strain>
    </source>
</reference>
<dbReference type="OrthoDB" id="10035640at2759"/>
<comment type="subcellular location">
    <subcellularLocation>
        <location evidence="1">Lysosome membrane</location>
        <topology evidence="1">Lipid-anchor</topology>
        <orientation evidence="1">Cytoplasmic side</orientation>
    </subcellularLocation>
</comment>
<evidence type="ECO:0000256" key="2">
    <source>
        <dbReference type="ARBA" id="ARBA00010235"/>
    </source>
</evidence>
<organism evidence="8 9">
    <name type="scientific">Thamnocephalis sphaerospora</name>
    <dbReference type="NCBI Taxonomy" id="78915"/>
    <lineage>
        <taxon>Eukaryota</taxon>
        <taxon>Fungi</taxon>
        <taxon>Fungi incertae sedis</taxon>
        <taxon>Zoopagomycota</taxon>
        <taxon>Zoopagomycotina</taxon>
        <taxon>Zoopagomycetes</taxon>
        <taxon>Zoopagales</taxon>
        <taxon>Sigmoideomycetaceae</taxon>
        <taxon>Thamnocephalis</taxon>
    </lineage>
</organism>
<keyword evidence="6" id="KW-0449">Lipoprotein</keyword>
<feature type="compositionally biased region" description="Low complexity" evidence="7">
    <location>
        <begin position="28"/>
        <end position="57"/>
    </location>
</feature>
<dbReference type="GO" id="GO:0032418">
    <property type="term" value="P:lysosome localization"/>
    <property type="evidence" value="ECO:0007669"/>
    <property type="project" value="InterPro"/>
</dbReference>
<protein>
    <recommendedName>
        <fullName evidence="3">BLOC-1-related complex subunit 5</fullName>
    </recommendedName>
</protein>
<feature type="compositionally biased region" description="Polar residues" evidence="7">
    <location>
        <begin position="429"/>
        <end position="446"/>
    </location>
</feature>
<keyword evidence="9" id="KW-1185">Reference proteome</keyword>
<dbReference type="GO" id="GO:0099078">
    <property type="term" value="C:BORC complex"/>
    <property type="evidence" value="ECO:0007669"/>
    <property type="project" value="TreeGrafter"/>
</dbReference>
<dbReference type="AlphaFoldDB" id="A0A4P9XR95"/>
<dbReference type="Proteomes" id="UP000271241">
    <property type="component" value="Unassembled WGS sequence"/>
</dbReference>
<name>A0A4P9XR95_9FUNG</name>
<feature type="compositionally biased region" description="Polar residues" evidence="7">
    <location>
        <begin position="736"/>
        <end position="747"/>
    </location>
</feature>
<dbReference type="EMBL" id="KZ992587">
    <property type="protein sequence ID" value="RKP08603.1"/>
    <property type="molecule type" value="Genomic_DNA"/>
</dbReference>
<evidence type="ECO:0000256" key="3">
    <source>
        <dbReference type="ARBA" id="ARBA00022300"/>
    </source>
</evidence>
<evidence type="ECO:0000256" key="6">
    <source>
        <dbReference type="ARBA" id="ARBA00023288"/>
    </source>
</evidence>
<proteinExistence type="inferred from homology"/>
<comment type="similarity">
    <text evidence="2">Belongs to the BORCS5 family.</text>
</comment>
<evidence type="ECO:0000256" key="1">
    <source>
        <dbReference type="ARBA" id="ARBA00004122"/>
    </source>
</evidence>
<dbReference type="Pfam" id="PF10158">
    <property type="entry name" value="LOH1CR12"/>
    <property type="match status" value="1"/>
</dbReference>
<feature type="region of interest" description="Disordered" evidence="7">
    <location>
        <begin position="473"/>
        <end position="570"/>
    </location>
</feature>
<dbReference type="STRING" id="78915.A0A4P9XR95"/>
<dbReference type="PANTHER" id="PTHR31634">
    <property type="entry name" value="BLOC-1-RELATED COMPLEX SUBUNIT 5"/>
    <property type="match status" value="1"/>
</dbReference>
<evidence type="ECO:0000313" key="8">
    <source>
        <dbReference type="EMBL" id="RKP08603.1"/>
    </source>
</evidence>
<gene>
    <name evidence="8" type="ORF">THASP1DRAFT_23447</name>
</gene>
<dbReference type="InterPro" id="IPR018780">
    <property type="entry name" value="TBORCS5"/>
</dbReference>